<evidence type="ECO:0000313" key="6">
    <source>
        <dbReference type="EMBL" id="MTV47452.1"/>
    </source>
</evidence>
<proteinExistence type="inferred from homology"/>
<accession>A0A6I3SB39</accession>
<dbReference type="PROSITE" id="PS00600">
    <property type="entry name" value="AA_TRANSFER_CLASS_3"/>
    <property type="match status" value="1"/>
</dbReference>
<dbReference type="InterPro" id="IPR049704">
    <property type="entry name" value="Aminotrans_3_PPA_site"/>
</dbReference>
<organism evidence="6 7">
    <name type="scientific">Heliobacterium mobile</name>
    <name type="common">Heliobacillus mobilis</name>
    <dbReference type="NCBI Taxonomy" id="28064"/>
    <lineage>
        <taxon>Bacteria</taxon>
        <taxon>Bacillati</taxon>
        <taxon>Bacillota</taxon>
        <taxon>Clostridia</taxon>
        <taxon>Eubacteriales</taxon>
        <taxon>Heliobacteriaceae</taxon>
        <taxon>Heliobacterium</taxon>
    </lineage>
</organism>
<sequence length="413" mass="45004">MKSVVELYEEHINPSIARLYRLMGMASTARKAEGSYVMDDQGRTFLDFLGNFGTVSLGHRHRRVVDAVISQLGVMGQTARYLLDEPTARLAQMLAQLTPGDLQYCFFCNSGTEAVEAAMKVARLSTGKSGLVGTINGFHGKTLGSLSLSGREPFREPFEPLLPRVKHIPYGEVTALVHILEEDRDVAAFILEPLQGEGGVVVPPAGYLSEVREICDDYGVLLILDEVQTGMGRTGKWFACQEEEVVPDILCLAKALGGGIMPIGAILSRPSVWQPMLENPWIHTSTFGGSPLACAAAIAAIEVMMEENLAGQAREKGLRIMQRLQKLAERYPQVIADVRGRGLLIGIEFVKEGVGGVVIGRMVENQIIVGYALNNPRVVRLEPPLNVADEDIDRVLDVLEAAVAEANEIIEEL</sequence>
<dbReference type="GO" id="GO:0030170">
    <property type="term" value="F:pyridoxal phosphate binding"/>
    <property type="evidence" value="ECO:0007669"/>
    <property type="project" value="InterPro"/>
</dbReference>
<dbReference type="InterPro" id="IPR015422">
    <property type="entry name" value="PyrdxlP-dep_Trfase_small"/>
</dbReference>
<keyword evidence="4 5" id="KW-0663">Pyridoxal phosphate</keyword>
<keyword evidence="2 6" id="KW-0032">Aminotransferase</keyword>
<protein>
    <submittedName>
        <fullName evidence="6">Aminotransferase class III-fold pyridoxal phosphate-dependent enzyme</fullName>
    </submittedName>
</protein>
<dbReference type="Gene3D" id="3.40.640.10">
    <property type="entry name" value="Type I PLP-dependent aspartate aminotransferase-like (Major domain)"/>
    <property type="match status" value="1"/>
</dbReference>
<dbReference type="OrthoDB" id="9807885at2"/>
<evidence type="ECO:0000256" key="3">
    <source>
        <dbReference type="ARBA" id="ARBA00022679"/>
    </source>
</evidence>
<dbReference type="SUPFAM" id="SSF53383">
    <property type="entry name" value="PLP-dependent transferases"/>
    <property type="match status" value="1"/>
</dbReference>
<dbReference type="InterPro" id="IPR005814">
    <property type="entry name" value="Aminotrans_3"/>
</dbReference>
<evidence type="ECO:0000256" key="5">
    <source>
        <dbReference type="RuleBase" id="RU003560"/>
    </source>
</evidence>
<reference evidence="6 7" key="1">
    <citation type="submission" date="2019-11" db="EMBL/GenBank/DDBJ databases">
        <title>Whole-genome sequence of a the green, strictly anaerobic photosynthetic bacterium Heliobacillus mobilis DSM 6151.</title>
        <authorList>
            <person name="Kyndt J.A."/>
            <person name="Meyer T.E."/>
        </authorList>
    </citation>
    <scope>NUCLEOTIDE SEQUENCE [LARGE SCALE GENOMIC DNA]</scope>
    <source>
        <strain evidence="6 7">DSM 6151</strain>
    </source>
</reference>
<evidence type="ECO:0000313" key="7">
    <source>
        <dbReference type="Proteomes" id="UP000430670"/>
    </source>
</evidence>
<dbReference type="Pfam" id="PF00202">
    <property type="entry name" value="Aminotran_3"/>
    <property type="match status" value="1"/>
</dbReference>
<keyword evidence="3 6" id="KW-0808">Transferase</keyword>
<comment type="caution">
    <text evidence="6">The sequence shown here is derived from an EMBL/GenBank/DDBJ whole genome shotgun (WGS) entry which is preliminary data.</text>
</comment>
<dbReference type="InterPro" id="IPR015421">
    <property type="entry name" value="PyrdxlP-dep_Trfase_major"/>
</dbReference>
<dbReference type="RefSeq" id="WP_155474573.1">
    <property type="nucleotide sequence ID" value="NZ_WNKU01000001.1"/>
</dbReference>
<dbReference type="Proteomes" id="UP000430670">
    <property type="component" value="Unassembled WGS sequence"/>
</dbReference>
<dbReference type="Gene3D" id="3.90.1150.10">
    <property type="entry name" value="Aspartate Aminotransferase, domain 1"/>
    <property type="match status" value="1"/>
</dbReference>
<dbReference type="GO" id="GO:0042802">
    <property type="term" value="F:identical protein binding"/>
    <property type="evidence" value="ECO:0007669"/>
    <property type="project" value="TreeGrafter"/>
</dbReference>
<name>A0A6I3SB39_HELMO</name>
<evidence type="ECO:0000256" key="2">
    <source>
        <dbReference type="ARBA" id="ARBA00022576"/>
    </source>
</evidence>
<evidence type="ECO:0000256" key="4">
    <source>
        <dbReference type="ARBA" id="ARBA00022898"/>
    </source>
</evidence>
<dbReference type="EMBL" id="WNKU01000001">
    <property type="protein sequence ID" value="MTV47452.1"/>
    <property type="molecule type" value="Genomic_DNA"/>
</dbReference>
<gene>
    <name evidence="6" type="ORF">GJ688_00480</name>
</gene>
<dbReference type="FunFam" id="3.40.640.10:FF:000004">
    <property type="entry name" value="Acetylornithine aminotransferase"/>
    <property type="match status" value="1"/>
</dbReference>
<dbReference type="CDD" id="cd00610">
    <property type="entry name" value="OAT_like"/>
    <property type="match status" value="1"/>
</dbReference>
<comment type="similarity">
    <text evidence="5">Belongs to the class-III pyridoxal-phosphate-dependent aminotransferase family.</text>
</comment>
<keyword evidence="7" id="KW-1185">Reference proteome</keyword>
<dbReference type="InterPro" id="IPR050103">
    <property type="entry name" value="Class-III_PLP-dep_AT"/>
</dbReference>
<dbReference type="PANTHER" id="PTHR11986:SF79">
    <property type="entry name" value="ACETYLORNITHINE AMINOTRANSFERASE, MITOCHONDRIAL"/>
    <property type="match status" value="1"/>
</dbReference>
<dbReference type="GO" id="GO:0008483">
    <property type="term" value="F:transaminase activity"/>
    <property type="evidence" value="ECO:0007669"/>
    <property type="project" value="UniProtKB-KW"/>
</dbReference>
<dbReference type="PANTHER" id="PTHR11986">
    <property type="entry name" value="AMINOTRANSFERASE CLASS III"/>
    <property type="match status" value="1"/>
</dbReference>
<evidence type="ECO:0000256" key="1">
    <source>
        <dbReference type="ARBA" id="ARBA00001933"/>
    </source>
</evidence>
<dbReference type="AlphaFoldDB" id="A0A6I3SB39"/>
<dbReference type="InterPro" id="IPR015424">
    <property type="entry name" value="PyrdxlP-dep_Trfase"/>
</dbReference>
<comment type="cofactor">
    <cofactor evidence="1">
        <name>pyridoxal 5'-phosphate</name>
        <dbReference type="ChEBI" id="CHEBI:597326"/>
    </cofactor>
</comment>
<dbReference type="PIRSF" id="PIRSF000521">
    <property type="entry name" value="Transaminase_4ab_Lys_Orn"/>
    <property type="match status" value="1"/>
</dbReference>